<feature type="transmembrane region" description="Helical" evidence="12">
    <location>
        <begin position="392"/>
        <end position="412"/>
    </location>
</feature>
<evidence type="ECO:0000256" key="4">
    <source>
        <dbReference type="ARBA" id="ARBA00022475"/>
    </source>
</evidence>
<dbReference type="GO" id="GO:0015293">
    <property type="term" value="F:symporter activity"/>
    <property type="evidence" value="ECO:0007669"/>
    <property type="project" value="TreeGrafter"/>
</dbReference>
<reference evidence="13" key="1">
    <citation type="submission" date="2022-03" db="EMBL/GenBank/DDBJ databases">
        <authorList>
            <person name="Lindestad O."/>
        </authorList>
    </citation>
    <scope>NUCLEOTIDE SEQUENCE</scope>
</reference>
<keyword evidence="14" id="KW-1185">Reference proteome</keyword>
<dbReference type="PROSITE" id="PS50283">
    <property type="entry name" value="NA_SOLUT_SYMP_3"/>
    <property type="match status" value="1"/>
</dbReference>
<keyword evidence="9 12" id="KW-0472">Membrane</keyword>
<dbReference type="InterPro" id="IPR038377">
    <property type="entry name" value="Na/Glc_symporter_sf"/>
</dbReference>
<feature type="transmembrane region" description="Helical" evidence="12">
    <location>
        <begin position="349"/>
        <end position="372"/>
    </location>
</feature>
<feature type="transmembrane region" description="Helical" evidence="12">
    <location>
        <begin position="418"/>
        <end position="442"/>
    </location>
</feature>
<dbReference type="NCBIfam" id="TIGR00813">
    <property type="entry name" value="sss"/>
    <property type="match status" value="1"/>
</dbReference>
<gene>
    <name evidence="13" type="primary">jg21523</name>
    <name evidence="13" type="ORF">PAEG_LOCUS16220</name>
</gene>
<dbReference type="Gene3D" id="1.20.1730.10">
    <property type="entry name" value="Sodium/glucose cotransporter"/>
    <property type="match status" value="1"/>
</dbReference>
<feature type="transmembrane region" description="Helical" evidence="12">
    <location>
        <begin position="138"/>
        <end position="163"/>
    </location>
</feature>
<evidence type="ECO:0000256" key="6">
    <source>
        <dbReference type="ARBA" id="ARBA00022989"/>
    </source>
</evidence>
<sequence length="572" mass="63627">MPDNNELDDVSAIRLTFQHFSLIDYSVFVIMLAMCGGIGIYFGFVKRQSSTQEYLMGGRNMKLVPVCFSLVASYISGISLLGTPTELYLYGTAYVFTLIGALIVSILITRTFIPVFHELQLTSAYEYLELRYDKRLRVFGSVLFSVYLMAWLPIVIYVPALAFNQVTGVNIHIVSPIVCLVCIFYTCVGGLKAVVWTDVIQTIVMIGAMILVIIKGTIIVGGVGEVFNKSWVTSRIEFPSISFDLTERHSIWSVSIGSTFYWIGNIAVNQSMLQRFLALPDLKMSIRAVWGFLCGVFFIAIICAYSGLLAYARYYECDPLNSKLALAKDQLLPLLVMDVLGEWKGMPGIFVAGVFSAALSSLSTGLNSMAAVVLEDFWKPFFRKLSRRETQILVRAVVVILGCICVGLVFVVEKLGSVLQLTMSLSSASMGPLAGIFLMGLFLPFIDGVSALSGGIVGLTSAWWVAAQSQLAQARGHLTFEEKERYTFNCTYTFAPPLEREPLELEVPFLYRISYLWFTAFGCTLTVVVACLVSLRSSARKQYDHRLFAPFLRAWVLSKNEVDQMDLKSISR</sequence>
<organism evidence="13 14">
    <name type="scientific">Pararge aegeria aegeria</name>
    <dbReference type="NCBI Taxonomy" id="348720"/>
    <lineage>
        <taxon>Eukaryota</taxon>
        <taxon>Metazoa</taxon>
        <taxon>Ecdysozoa</taxon>
        <taxon>Arthropoda</taxon>
        <taxon>Hexapoda</taxon>
        <taxon>Insecta</taxon>
        <taxon>Pterygota</taxon>
        <taxon>Neoptera</taxon>
        <taxon>Endopterygota</taxon>
        <taxon>Lepidoptera</taxon>
        <taxon>Glossata</taxon>
        <taxon>Ditrysia</taxon>
        <taxon>Papilionoidea</taxon>
        <taxon>Nymphalidae</taxon>
        <taxon>Satyrinae</taxon>
        <taxon>Satyrini</taxon>
        <taxon>Parargina</taxon>
        <taxon>Pararge</taxon>
    </lineage>
</organism>
<keyword evidence="10" id="KW-0739">Sodium transport</keyword>
<dbReference type="EMBL" id="CAKXAJ010025439">
    <property type="protein sequence ID" value="CAH2239518.1"/>
    <property type="molecule type" value="Genomic_DNA"/>
</dbReference>
<feature type="transmembrane region" description="Helical" evidence="12">
    <location>
        <begin position="87"/>
        <end position="108"/>
    </location>
</feature>
<accession>A0A8S4RR06</accession>
<evidence type="ECO:0000313" key="13">
    <source>
        <dbReference type="EMBL" id="CAH2239518.1"/>
    </source>
</evidence>
<dbReference type="PANTHER" id="PTHR42985:SF5">
    <property type="entry name" value="FI02094P-RELATED"/>
    <property type="match status" value="1"/>
</dbReference>
<dbReference type="AlphaFoldDB" id="A0A8S4RR06"/>
<evidence type="ECO:0000256" key="10">
    <source>
        <dbReference type="ARBA" id="ARBA00023201"/>
    </source>
</evidence>
<dbReference type="OrthoDB" id="6132759at2759"/>
<proteinExistence type="inferred from homology"/>
<protein>
    <submittedName>
        <fullName evidence="13">Jg21523 protein</fullName>
    </submittedName>
</protein>
<comment type="subcellular location">
    <subcellularLocation>
        <location evidence="1">Cell membrane</location>
        <topology evidence="1">Multi-pass membrane protein</topology>
    </subcellularLocation>
</comment>
<feature type="transmembrane region" description="Helical" evidence="12">
    <location>
        <begin position="515"/>
        <end position="535"/>
    </location>
</feature>
<feature type="transmembrane region" description="Helical" evidence="12">
    <location>
        <begin position="20"/>
        <end position="42"/>
    </location>
</feature>
<dbReference type="PANTHER" id="PTHR42985">
    <property type="entry name" value="SODIUM-COUPLED MONOCARBOXYLATE TRANSPORTER"/>
    <property type="match status" value="1"/>
</dbReference>
<evidence type="ECO:0000256" key="1">
    <source>
        <dbReference type="ARBA" id="ARBA00004651"/>
    </source>
</evidence>
<dbReference type="GO" id="GO:0006814">
    <property type="term" value="P:sodium ion transport"/>
    <property type="evidence" value="ECO:0007669"/>
    <property type="project" value="UniProtKB-KW"/>
</dbReference>
<dbReference type="Proteomes" id="UP000838756">
    <property type="component" value="Unassembled WGS sequence"/>
</dbReference>
<feature type="transmembrane region" description="Helical" evidence="12">
    <location>
        <begin position="169"/>
        <end position="191"/>
    </location>
</feature>
<evidence type="ECO:0000256" key="3">
    <source>
        <dbReference type="ARBA" id="ARBA00022448"/>
    </source>
</evidence>
<feature type="transmembrane region" description="Helical" evidence="12">
    <location>
        <begin position="203"/>
        <end position="224"/>
    </location>
</feature>
<evidence type="ECO:0000256" key="11">
    <source>
        <dbReference type="RuleBase" id="RU362091"/>
    </source>
</evidence>
<keyword evidence="3" id="KW-0813">Transport</keyword>
<comment type="similarity">
    <text evidence="2 11">Belongs to the sodium:solute symporter (SSF) (TC 2.A.21) family.</text>
</comment>
<name>A0A8S4RR06_9NEOP</name>
<keyword evidence="7" id="KW-0915">Sodium</keyword>
<dbReference type="InterPro" id="IPR001734">
    <property type="entry name" value="Na/solute_symporter"/>
</dbReference>
<evidence type="ECO:0000256" key="5">
    <source>
        <dbReference type="ARBA" id="ARBA00022692"/>
    </source>
</evidence>
<keyword evidence="6 12" id="KW-1133">Transmembrane helix</keyword>
<feature type="transmembrane region" description="Helical" evidence="12">
    <location>
        <begin position="289"/>
        <end position="312"/>
    </location>
</feature>
<evidence type="ECO:0000256" key="2">
    <source>
        <dbReference type="ARBA" id="ARBA00006434"/>
    </source>
</evidence>
<evidence type="ECO:0000313" key="14">
    <source>
        <dbReference type="Proteomes" id="UP000838756"/>
    </source>
</evidence>
<dbReference type="InterPro" id="IPR051163">
    <property type="entry name" value="Sodium:Solute_Symporter_SSF"/>
</dbReference>
<comment type="caution">
    <text evidence="13">The sequence shown here is derived from an EMBL/GenBank/DDBJ whole genome shotgun (WGS) entry which is preliminary data.</text>
</comment>
<evidence type="ECO:0000256" key="8">
    <source>
        <dbReference type="ARBA" id="ARBA00023065"/>
    </source>
</evidence>
<dbReference type="Pfam" id="PF00474">
    <property type="entry name" value="SSF"/>
    <property type="match status" value="1"/>
</dbReference>
<feature type="transmembrane region" description="Helical" evidence="12">
    <location>
        <begin position="63"/>
        <end position="81"/>
    </location>
</feature>
<dbReference type="GO" id="GO:0005886">
    <property type="term" value="C:plasma membrane"/>
    <property type="evidence" value="ECO:0007669"/>
    <property type="project" value="UniProtKB-SubCell"/>
</dbReference>
<evidence type="ECO:0000256" key="12">
    <source>
        <dbReference type="SAM" id="Phobius"/>
    </source>
</evidence>
<keyword evidence="5 12" id="KW-0812">Transmembrane</keyword>
<evidence type="ECO:0000256" key="9">
    <source>
        <dbReference type="ARBA" id="ARBA00023136"/>
    </source>
</evidence>
<feature type="transmembrane region" description="Helical" evidence="12">
    <location>
        <begin position="250"/>
        <end position="268"/>
    </location>
</feature>
<keyword evidence="4" id="KW-1003">Cell membrane</keyword>
<evidence type="ECO:0000256" key="7">
    <source>
        <dbReference type="ARBA" id="ARBA00023053"/>
    </source>
</evidence>
<dbReference type="CDD" id="cd11492">
    <property type="entry name" value="SLC5sbd_NIS-SMVT"/>
    <property type="match status" value="1"/>
</dbReference>
<feature type="transmembrane region" description="Helical" evidence="12">
    <location>
        <begin position="449"/>
        <end position="466"/>
    </location>
</feature>
<keyword evidence="8" id="KW-0406">Ion transport</keyword>